<dbReference type="Proteomes" id="UP001187192">
    <property type="component" value="Unassembled WGS sequence"/>
</dbReference>
<feature type="compositionally biased region" description="Basic and acidic residues" evidence="1">
    <location>
        <begin position="217"/>
        <end position="237"/>
    </location>
</feature>
<feature type="region of interest" description="Disordered" evidence="1">
    <location>
        <begin position="217"/>
        <end position="377"/>
    </location>
</feature>
<evidence type="ECO:0000313" key="3">
    <source>
        <dbReference type="EMBL" id="GMN54168.1"/>
    </source>
</evidence>
<feature type="transmembrane region" description="Helical" evidence="2">
    <location>
        <begin position="154"/>
        <end position="177"/>
    </location>
</feature>
<organism evidence="3 4">
    <name type="scientific">Ficus carica</name>
    <name type="common">Common fig</name>
    <dbReference type="NCBI Taxonomy" id="3494"/>
    <lineage>
        <taxon>Eukaryota</taxon>
        <taxon>Viridiplantae</taxon>
        <taxon>Streptophyta</taxon>
        <taxon>Embryophyta</taxon>
        <taxon>Tracheophyta</taxon>
        <taxon>Spermatophyta</taxon>
        <taxon>Magnoliopsida</taxon>
        <taxon>eudicotyledons</taxon>
        <taxon>Gunneridae</taxon>
        <taxon>Pentapetalae</taxon>
        <taxon>rosids</taxon>
        <taxon>fabids</taxon>
        <taxon>Rosales</taxon>
        <taxon>Moraceae</taxon>
        <taxon>Ficeae</taxon>
        <taxon>Ficus</taxon>
    </lineage>
</organism>
<protein>
    <submittedName>
        <fullName evidence="3">Uncharacterized protein</fullName>
    </submittedName>
</protein>
<feature type="compositionally biased region" description="Acidic residues" evidence="1">
    <location>
        <begin position="288"/>
        <end position="322"/>
    </location>
</feature>
<dbReference type="EMBL" id="BTGU01000049">
    <property type="protein sequence ID" value="GMN54168.1"/>
    <property type="molecule type" value="Genomic_DNA"/>
</dbReference>
<evidence type="ECO:0000313" key="4">
    <source>
        <dbReference type="Proteomes" id="UP001187192"/>
    </source>
</evidence>
<feature type="compositionally biased region" description="Basic and acidic residues" evidence="1">
    <location>
        <begin position="38"/>
        <end position="49"/>
    </location>
</feature>
<evidence type="ECO:0000256" key="2">
    <source>
        <dbReference type="SAM" id="Phobius"/>
    </source>
</evidence>
<comment type="caution">
    <text evidence="3">The sequence shown here is derived from an EMBL/GenBank/DDBJ whole genome shotgun (WGS) entry which is preliminary data.</text>
</comment>
<sequence length="481" mass="55361">MASAEKRPPVEENPKKPTPEKKRKAPKEGLKRKQGINEVKESKKAKKKNLENKNVDVEEVLHNIVMRLTNHSRMGVALWFEVGEDLRKFFIKELCLITDMKCLSNSKLDNDDDAVKLGLLYVIFCIPLATRVVIRNVVTRLSSKRRPLKKADKVYYSITGFPHALLIWACGSIPTIAGEFTTKHIEANLSLLSWTSTDNVKFDAVMSALTVVERDSRRGRANEQKIKQAKKRIEEVQKAPTHKMNAKNDDSDAMKTDSDDFRFGPQDDGSLTLTSVTLQIKEAKDEDKEYEEEDEEEEENEYDEGENDEEDEDEEKEDDDEEGKNNEGKEEEKNDEEAKGEEDQRNDEEVAMEQDKEERKYEEATKEQEKNINDQSGSVAHALTKMVKVYALLQGILDEPPKENLEQFRHIDVAFYYLRKKIMHFPKLLQRKVTTVDTFFRAKIGALWPVYKKAPDKFDWGSCDSLMKNILGVITNPFTDS</sequence>
<feature type="compositionally biased region" description="Basic and acidic residues" evidence="1">
    <location>
        <begin position="1"/>
        <end position="31"/>
    </location>
</feature>
<reference evidence="3" key="1">
    <citation type="submission" date="2023-07" db="EMBL/GenBank/DDBJ databases">
        <title>draft genome sequence of fig (Ficus carica).</title>
        <authorList>
            <person name="Takahashi T."/>
            <person name="Nishimura K."/>
        </authorList>
    </citation>
    <scope>NUCLEOTIDE SEQUENCE</scope>
</reference>
<name>A0AA88AFX7_FICCA</name>
<evidence type="ECO:0000256" key="1">
    <source>
        <dbReference type="SAM" id="MobiDB-lite"/>
    </source>
</evidence>
<keyword evidence="4" id="KW-1185">Reference proteome</keyword>
<feature type="region of interest" description="Disordered" evidence="1">
    <location>
        <begin position="1"/>
        <end position="49"/>
    </location>
</feature>
<keyword evidence="2" id="KW-1133">Transmembrane helix</keyword>
<keyword evidence="2" id="KW-0472">Membrane</keyword>
<accession>A0AA88AFX7</accession>
<feature type="compositionally biased region" description="Basic and acidic residues" evidence="1">
    <location>
        <begin position="323"/>
        <end position="332"/>
    </location>
</feature>
<feature type="compositionally biased region" description="Basic and acidic residues" evidence="1">
    <location>
        <begin position="353"/>
        <end position="372"/>
    </location>
</feature>
<dbReference type="AlphaFoldDB" id="A0AA88AFX7"/>
<gene>
    <name evidence="3" type="ORF">TIFTF001_023302</name>
</gene>
<feature type="compositionally biased region" description="Basic and acidic residues" evidence="1">
    <location>
        <begin position="246"/>
        <end position="262"/>
    </location>
</feature>
<proteinExistence type="predicted"/>
<keyword evidence="2" id="KW-0812">Transmembrane</keyword>
<feature type="transmembrane region" description="Helical" evidence="2">
    <location>
        <begin position="114"/>
        <end position="134"/>
    </location>
</feature>
<feature type="compositionally biased region" description="Polar residues" evidence="1">
    <location>
        <begin position="269"/>
        <end position="278"/>
    </location>
</feature>
<feature type="compositionally biased region" description="Acidic residues" evidence="1">
    <location>
        <begin position="333"/>
        <end position="352"/>
    </location>
</feature>